<keyword evidence="1" id="KW-0808">Transferase</keyword>
<dbReference type="Gene3D" id="3.40.50.10330">
    <property type="entry name" value="Probable inorganic polyphosphate/atp-NAD kinase, domain 1"/>
    <property type="match status" value="1"/>
</dbReference>
<dbReference type="InterPro" id="IPR045540">
    <property type="entry name" value="YegS/DAGK_C"/>
</dbReference>
<gene>
    <name evidence="6" type="ORF">SAMN04488519_107225</name>
</gene>
<dbReference type="PANTHER" id="PTHR12358">
    <property type="entry name" value="SPHINGOSINE KINASE"/>
    <property type="match status" value="1"/>
</dbReference>
<dbReference type="RefSeq" id="WP_091654662.1">
    <property type="nucleotide sequence ID" value="NZ_FOVW01000007.1"/>
</dbReference>
<dbReference type="InterPro" id="IPR001206">
    <property type="entry name" value="Diacylglycerol_kinase_cat_dom"/>
</dbReference>
<evidence type="ECO:0000259" key="5">
    <source>
        <dbReference type="PROSITE" id="PS50146"/>
    </source>
</evidence>
<dbReference type="SMART" id="SM00046">
    <property type="entry name" value="DAGKc"/>
    <property type="match status" value="1"/>
</dbReference>
<dbReference type="InterPro" id="IPR050187">
    <property type="entry name" value="Lipid_Phosphate_FormReg"/>
</dbReference>
<organism evidence="6 7">
    <name type="scientific">Algoriphagus ornithinivorans</name>
    <dbReference type="NCBI Taxonomy" id="226506"/>
    <lineage>
        <taxon>Bacteria</taxon>
        <taxon>Pseudomonadati</taxon>
        <taxon>Bacteroidota</taxon>
        <taxon>Cytophagia</taxon>
        <taxon>Cytophagales</taxon>
        <taxon>Cyclobacteriaceae</taxon>
        <taxon>Algoriphagus</taxon>
    </lineage>
</organism>
<evidence type="ECO:0000256" key="2">
    <source>
        <dbReference type="ARBA" id="ARBA00022741"/>
    </source>
</evidence>
<dbReference type="Pfam" id="PF19279">
    <property type="entry name" value="YegS_C"/>
    <property type="match status" value="1"/>
</dbReference>
<evidence type="ECO:0000256" key="4">
    <source>
        <dbReference type="ARBA" id="ARBA00022840"/>
    </source>
</evidence>
<dbReference type="InterPro" id="IPR017438">
    <property type="entry name" value="ATP-NAD_kinase_N"/>
</dbReference>
<dbReference type="STRING" id="226506.SAMN04488519_107225"/>
<keyword evidence="7" id="KW-1185">Reference proteome</keyword>
<feature type="domain" description="DAGKc" evidence="5">
    <location>
        <begin position="1"/>
        <end position="128"/>
    </location>
</feature>
<name>A0A1I5HRT0_9BACT</name>
<keyword evidence="2" id="KW-0547">Nucleotide-binding</keyword>
<keyword evidence="3 6" id="KW-0418">Kinase</keyword>
<protein>
    <submittedName>
        <fullName evidence="6">Diacylglycerol kinase family enzyme</fullName>
    </submittedName>
</protein>
<evidence type="ECO:0000313" key="6">
    <source>
        <dbReference type="EMBL" id="SFO50987.1"/>
    </source>
</evidence>
<evidence type="ECO:0000313" key="7">
    <source>
        <dbReference type="Proteomes" id="UP000199564"/>
    </source>
</evidence>
<reference evidence="7" key="1">
    <citation type="submission" date="2016-10" db="EMBL/GenBank/DDBJ databases">
        <authorList>
            <person name="Varghese N."/>
            <person name="Submissions S."/>
        </authorList>
    </citation>
    <scope>NUCLEOTIDE SEQUENCE [LARGE SCALE GENOMIC DNA]</scope>
    <source>
        <strain evidence="7">DSM 15282</strain>
    </source>
</reference>
<accession>A0A1I5HRT0</accession>
<dbReference type="SUPFAM" id="SSF111331">
    <property type="entry name" value="NAD kinase/diacylglycerol kinase-like"/>
    <property type="match status" value="1"/>
</dbReference>
<proteinExistence type="predicted"/>
<keyword evidence="4" id="KW-0067">ATP-binding</keyword>
<dbReference type="PANTHER" id="PTHR12358:SF54">
    <property type="entry name" value="SPHINGOSINE KINASE RELATED PROTEIN"/>
    <property type="match status" value="1"/>
</dbReference>
<sequence>MDQKALLIFNPKSGSDSISLEELSERIAMHLKQAELSIFQTTGENDADKIRKEINKHNPNLLLVAGGDGTVKLVAESLQAQLPIAILPLGSANGLAKCLGIDLLEDGLEALRHLKVKNVDGIDINGELCLHLADFGFNANLIEKFEEQGTRGMMGYIKSSFSQIFETEPYRYLIKTKDENWEVSTRMLLIANGDRFGTGAIVNPGGSLDDGKFELITLDVERLEHLFEVGKSLVSGETPIGESMKIWKLDSCKIENLDQVNFQIDGELKGQPEEVSVHIQAARFQFVVK</sequence>
<dbReference type="Gene3D" id="2.60.200.40">
    <property type="match status" value="1"/>
</dbReference>
<dbReference type="AlphaFoldDB" id="A0A1I5HRT0"/>
<dbReference type="Proteomes" id="UP000199564">
    <property type="component" value="Unassembled WGS sequence"/>
</dbReference>
<evidence type="ECO:0000256" key="3">
    <source>
        <dbReference type="ARBA" id="ARBA00022777"/>
    </source>
</evidence>
<dbReference type="InterPro" id="IPR016064">
    <property type="entry name" value="NAD/diacylglycerol_kinase_sf"/>
</dbReference>
<evidence type="ECO:0000256" key="1">
    <source>
        <dbReference type="ARBA" id="ARBA00022679"/>
    </source>
</evidence>
<dbReference type="GO" id="GO:0005524">
    <property type="term" value="F:ATP binding"/>
    <property type="evidence" value="ECO:0007669"/>
    <property type="project" value="UniProtKB-KW"/>
</dbReference>
<dbReference type="GO" id="GO:0016301">
    <property type="term" value="F:kinase activity"/>
    <property type="evidence" value="ECO:0007669"/>
    <property type="project" value="UniProtKB-KW"/>
</dbReference>
<dbReference type="Pfam" id="PF00781">
    <property type="entry name" value="DAGK_cat"/>
    <property type="match status" value="1"/>
</dbReference>
<dbReference type="PROSITE" id="PS50146">
    <property type="entry name" value="DAGK"/>
    <property type="match status" value="1"/>
</dbReference>
<dbReference type="EMBL" id="FOVW01000007">
    <property type="protein sequence ID" value="SFO50987.1"/>
    <property type="molecule type" value="Genomic_DNA"/>
</dbReference>